<dbReference type="SUPFAM" id="SSF50370">
    <property type="entry name" value="Ricin B-like lectins"/>
    <property type="match status" value="1"/>
</dbReference>
<dbReference type="SUPFAM" id="SSF48208">
    <property type="entry name" value="Six-hairpin glycosidases"/>
    <property type="match status" value="1"/>
</dbReference>
<evidence type="ECO:0000313" key="4">
    <source>
        <dbReference type="Proteomes" id="UP001344658"/>
    </source>
</evidence>
<evidence type="ECO:0000256" key="1">
    <source>
        <dbReference type="SAM" id="SignalP"/>
    </source>
</evidence>
<feature type="domain" description="Ricin B lectin" evidence="2">
    <location>
        <begin position="391"/>
        <end position="524"/>
    </location>
</feature>
<reference evidence="3 4" key="1">
    <citation type="submission" date="2023-12" db="EMBL/GenBank/DDBJ databases">
        <title>Streptomyces sp. V4-01.</title>
        <authorList>
            <person name="Somphong A."/>
            <person name="Phongsopitanun W."/>
        </authorList>
    </citation>
    <scope>NUCLEOTIDE SEQUENCE [LARGE SCALE GENOMIC DNA]</scope>
    <source>
        <strain evidence="3 4">V4-01</strain>
    </source>
</reference>
<dbReference type="EMBL" id="JAZEWV010000031">
    <property type="protein sequence ID" value="MEE4545563.1"/>
    <property type="molecule type" value="Genomic_DNA"/>
</dbReference>
<dbReference type="Pfam" id="PF14200">
    <property type="entry name" value="RicinB_lectin_2"/>
    <property type="match status" value="1"/>
</dbReference>
<name>A0ABU7PIQ6_9ACTN</name>
<evidence type="ECO:0000313" key="3">
    <source>
        <dbReference type="EMBL" id="MEE4545563.1"/>
    </source>
</evidence>
<dbReference type="InterPro" id="IPR005198">
    <property type="entry name" value="Glyco_hydro_76"/>
</dbReference>
<dbReference type="PANTHER" id="PTHR47791:SF3">
    <property type="entry name" value="MEIOTICALLY UP-REGULATED GENE 191 PROTEIN"/>
    <property type="match status" value="1"/>
</dbReference>
<keyword evidence="1" id="KW-0732">Signal</keyword>
<dbReference type="PANTHER" id="PTHR47791">
    <property type="entry name" value="MEIOTICALLY UP-REGULATED GENE 191 PROTEIN"/>
    <property type="match status" value="1"/>
</dbReference>
<dbReference type="SMART" id="SM00458">
    <property type="entry name" value="RICIN"/>
    <property type="match status" value="1"/>
</dbReference>
<dbReference type="InterPro" id="IPR006311">
    <property type="entry name" value="TAT_signal"/>
</dbReference>
<dbReference type="Gene3D" id="2.80.10.50">
    <property type="match status" value="2"/>
</dbReference>
<dbReference type="Pfam" id="PF03663">
    <property type="entry name" value="Glyco_hydro_76"/>
    <property type="match status" value="1"/>
</dbReference>
<dbReference type="InterPro" id="IPR035992">
    <property type="entry name" value="Ricin_B-like_lectins"/>
</dbReference>
<accession>A0ABU7PIQ6</accession>
<dbReference type="PROSITE" id="PS50231">
    <property type="entry name" value="RICIN_B_LECTIN"/>
    <property type="match status" value="1"/>
</dbReference>
<dbReference type="PROSITE" id="PS51318">
    <property type="entry name" value="TAT"/>
    <property type="match status" value="1"/>
</dbReference>
<organism evidence="3 4">
    <name type="scientific">Actinacidiphila polyblastidii</name>
    <dbReference type="NCBI Taxonomy" id="3110430"/>
    <lineage>
        <taxon>Bacteria</taxon>
        <taxon>Bacillati</taxon>
        <taxon>Actinomycetota</taxon>
        <taxon>Actinomycetes</taxon>
        <taxon>Kitasatosporales</taxon>
        <taxon>Streptomycetaceae</taxon>
        <taxon>Actinacidiphila</taxon>
    </lineage>
</organism>
<protein>
    <submittedName>
        <fullName evidence="3">RICIN domain-containing protein</fullName>
    </submittedName>
</protein>
<gene>
    <name evidence="3" type="ORF">V2S66_26805</name>
</gene>
<dbReference type="InterPro" id="IPR000772">
    <property type="entry name" value="Ricin_B_lectin"/>
</dbReference>
<evidence type="ECO:0000259" key="2">
    <source>
        <dbReference type="SMART" id="SM00458"/>
    </source>
</evidence>
<dbReference type="Gene3D" id="1.50.10.20">
    <property type="match status" value="1"/>
</dbReference>
<keyword evidence="4" id="KW-1185">Reference proteome</keyword>
<comment type="caution">
    <text evidence="3">The sequence shown here is derived from an EMBL/GenBank/DDBJ whole genome shotgun (WGS) entry which is preliminary data.</text>
</comment>
<feature type="signal peptide" evidence="1">
    <location>
        <begin position="1"/>
        <end position="23"/>
    </location>
</feature>
<feature type="chain" id="PRO_5045648406" evidence="1">
    <location>
        <begin position="24"/>
        <end position="526"/>
    </location>
</feature>
<dbReference type="RefSeq" id="WP_330799257.1">
    <property type="nucleotide sequence ID" value="NZ_JAZEWV010000031.1"/>
</dbReference>
<dbReference type="InterPro" id="IPR053169">
    <property type="entry name" value="MUG_Protein"/>
</dbReference>
<sequence length="526" mass="56544">MIGRRTFLTAATATGIAVVGATAAPGFARTAGGTAQAAPDAATLGTSNANAAFTALNNAFLVSNGNQRYYKTSLNNTEKDYFWRQALDIQAVEDVYTSNPTTDTRNLVGALLDTFLQQNQGGGGLYDWNWNDYNDDLLWAGLAFARGYRITGNQTYLNQAKYAFDRVYNRGWDSALGGGVWWSVDKNEKSALSNSPAVILGCLIYESNGGSAYLTKARAIYDWTWNTLLDRSTGAVHEKIQANGNLDSGETVYSAGAFVSAAQAIYRNQGGGSLFDDAKRTVDWVIRDRTTNGIMTNGQREGTWQSEFARGMGEFVSQNNQWGPYYDFMKRNADAAWNARRTDLNLTWNRWDAQTPRDDTRAVESIGAVIMQAVTPAAPPSSSGSSIVSGATYQLICARSGEALDNGSANADGAPAMQWTGGGGTQQRWTVTSVGGGYYKLVSRFSGKALDNGNTTTDGAAVIQWTDNGGPQQQWAITSVGSGAYKLTCRQGGKALDNGNTTDVGAAVVQWTDNGGSPQQWKFVQV</sequence>
<dbReference type="Proteomes" id="UP001344658">
    <property type="component" value="Unassembled WGS sequence"/>
</dbReference>
<proteinExistence type="predicted"/>
<dbReference type="InterPro" id="IPR008928">
    <property type="entry name" value="6-hairpin_glycosidase_sf"/>
</dbReference>